<dbReference type="PANTHER" id="PTHR13947:SF37">
    <property type="entry name" value="LD18367P"/>
    <property type="match status" value="1"/>
</dbReference>
<evidence type="ECO:0000256" key="1">
    <source>
        <dbReference type="ARBA" id="ARBA00022679"/>
    </source>
</evidence>
<dbReference type="Gene3D" id="3.40.630.30">
    <property type="match status" value="1"/>
</dbReference>
<dbReference type="InterPro" id="IPR000182">
    <property type="entry name" value="GNAT_dom"/>
</dbReference>
<protein>
    <submittedName>
        <fullName evidence="3">GNAT family N-acetyltransferase</fullName>
    </submittedName>
</protein>
<dbReference type="InterPro" id="IPR050769">
    <property type="entry name" value="NAT_camello-type"/>
</dbReference>
<proteinExistence type="predicted"/>
<dbReference type="EMBL" id="BSOW01000042">
    <property type="protein sequence ID" value="GLR91091.1"/>
    <property type="molecule type" value="Genomic_DNA"/>
</dbReference>
<dbReference type="PANTHER" id="PTHR13947">
    <property type="entry name" value="GNAT FAMILY N-ACETYLTRANSFERASE"/>
    <property type="match status" value="1"/>
</dbReference>
<feature type="domain" description="N-acetyltransferase" evidence="2">
    <location>
        <begin position="22"/>
        <end position="183"/>
    </location>
</feature>
<name>A0ABQ6BB81_9BRAD</name>
<evidence type="ECO:0000259" key="2">
    <source>
        <dbReference type="PROSITE" id="PS51186"/>
    </source>
</evidence>
<comment type="caution">
    <text evidence="3">The sequence shown here is derived from an EMBL/GenBank/DDBJ whole genome shotgun (WGS) entry which is preliminary data.</text>
</comment>
<organism evidence="3 4">
    <name type="scientific">Bradyrhizobium iriomotense</name>
    <dbReference type="NCBI Taxonomy" id="441950"/>
    <lineage>
        <taxon>Bacteria</taxon>
        <taxon>Pseudomonadati</taxon>
        <taxon>Pseudomonadota</taxon>
        <taxon>Alphaproteobacteria</taxon>
        <taxon>Hyphomicrobiales</taxon>
        <taxon>Nitrobacteraceae</taxon>
        <taxon>Bradyrhizobium</taxon>
    </lineage>
</organism>
<evidence type="ECO:0000313" key="4">
    <source>
        <dbReference type="Proteomes" id="UP001156905"/>
    </source>
</evidence>
<dbReference type="SUPFAM" id="SSF55729">
    <property type="entry name" value="Acyl-CoA N-acyltransferases (Nat)"/>
    <property type="match status" value="1"/>
</dbReference>
<keyword evidence="4" id="KW-1185">Reference proteome</keyword>
<keyword evidence="1" id="KW-0808">Transferase</keyword>
<reference evidence="4" key="1">
    <citation type="journal article" date="2019" name="Int. J. Syst. Evol. Microbiol.">
        <title>The Global Catalogue of Microorganisms (GCM) 10K type strain sequencing project: providing services to taxonomists for standard genome sequencing and annotation.</title>
        <authorList>
            <consortium name="The Broad Institute Genomics Platform"/>
            <consortium name="The Broad Institute Genome Sequencing Center for Infectious Disease"/>
            <person name="Wu L."/>
            <person name="Ma J."/>
        </authorList>
    </citation>
    <scope>NUCLEOTIDE SEQUENCE [LARGE SCALE GENOMIC DNA]</scope>
    <source>
        <strain evidence="4">NBRC 102520</strain>
    </source>
</reference>
<dbReference type="Proteomes" id="UP001156905">
    <property type="component" value="Unassembled WGS sequence"/>
</dbReference>
<accession>A0ABQ6BB81</accession>
<evidence type="ECO:0000313" key="3">
    <source>
        <dbReference type="EMBL" id="GLR91091.1"/>
    </source>
</evidence>
<dbReference type="Pfam" id="PF00583">
    <property type="entry name" value="Acetyltransf_1"/>
    <property type="match status" value="1"/>
</dbReference>
<gene>
    <name evidence="3" type="ORF">GCM10007857_78070</name>
</gene>
<dbReference type="InterPro" id="IPR016181">
    <property type="entry name" value="Acyl_CoA_acyltransferase"/>
</dbReference>
<sequence length="183" mass="20437">MTGEAEAAKASRQPMSISQDEMIFRRFELGDADDVWHLHRAASEAGGVRGPEGAWEDDLRNISEVYIKPGGDFLLAHIGSRLVAMGGLKPVDADVAQLKRMRVDPAFRRRGFGRRLLRELESRAVARGVKWIVLDTTSIQLGAQRLYETADYVRCREGTLHGYAVIFYEKRLADEAGALHLAK</sequence>
<dbReference type="PROSITE" id="PS51186">
    <property type="entry name" value="GNAT"/>
    <property type="match status" value="1"/>
</dbReference>